<evidence type="ECO:0000256" key="11">
    <source>
        <dbReference type="SAM" id="MobiDB-lite"/>
    </source>
</evidence>
<dbReference type="InterPro" id="IPR013106">
    <property type="entry name" value="Ig_V-set"/>
</dbReference>
<organism evidence="15 16">
    <name type="scientific">Danionella cerebrum</name>
    <dbReference type="NCBI Taxonomy" id="2873325"/>
    <lineage>
        <taxon>Eukaryota</taxon>
        <taxon>Metazoa</taxon>
        <taxon>Chordata</taxon>
        <taxon>Craniata</taxon>
        <taxon>Vertebrata</taxon>
        <taxon>Euteleostomi</taxon>
        <taxon>Actinopterygii</taxon>
        <taxon>Neopterygii</taxon>
        <taxon>Teleostei</taxon>
        <taxon>Ostariophysi</taxon>
        <taxon>Cypriniformes</taxon>
        <taxon>Danionidae</taxon>
        <taxon>Danioninae</taxon>
        <taxon>Danionella</taxon>
    </lineage>
</organism>
<dbReference type="GO" id="GO:0042288">
    <property type="term" value="F:MHC class I protein binding"/>
    <property type="evidence" value="ECO:0007669"/>
    <property type="project" value="InterPro"/>
</dbReference>
<dbReference type="GO" id="GO:0009986">
    <property type="term" value="C:cell surface"/>
    <property type="evidence" value="ECO:0007669"/>
    <property type="project" value="TreeGrafter"/>
</dbReference>
<comment type="subcellular location">
    <subcellularLocation>
        <location evidence="1">Membrane</location>
        <topology evidence="1">Single-pass type I membrane protein</topology>
    </subcellularLocation>
</comment>
<evidence type="ECO:0000256" key="3">
    <source>
        <dbReference type="ARBA" id="ARBA00022729"/>
    </source>
</evidence>
<evidence type="ECO:0000256" key="8">
    <source>
        <dbReference type="ARBA" id="ARBA00023157"/>
    </source>
</evidence>
<accession>A0A553QZA2</accession>
<name>A0A553QZA2_9TELE</name>
<dbReference type="GO" id="GO:0050776">
    <property type="term" value="P:regulation of immune response"/>
    <property type="evidence" value="ECO:0007669"/>
    <property type="project" value="InterPro"/>
</dbReference>
<keyword evidence="4" id="KW-0391">Immunity</keyword>
<dbReference type="GO" id="GO:0002250">
    <property type="term" value="P:adaptive immune response"/>
    <property type="evidence" value="ECO:0007669"/>
    <property type="project" value="UniProtKB-KW"/>
</dbReference>
<evidence type="ECO:0000256" key="6">
    <source>
        <dbReference type="ARBA" id="ARBA00023130"/>
    </source>
</evidence>
<evidence type="ECO:0000256" key="13">
    <source>
        <dbReference type="SAM" id="SignalP"/>
    </source>
</evidence>
<proteinExistence type="predicted"/>
<feature type="transmembrane region" description="Helical" evidence="12">
    <location>
        <begin position="158"/>
        <end position="180"/>
    </location>
</feature>
<feature type="chain" id="PRO_5021861944" description="Immunoglobulin V-set domain-containing protein" evidence="13">
    <location>
        <begin position="25"/>
        <end position="198"/>
    </location>
</feature>
<dbReference type="PANTHER" id="PTHR11292:SF7">
    <property type="entry name" value="T-CELL SURFACE GLYCOPROTEIN CD8 BETA CHAIN-RELATED"/>
    <property type="match status" value="1"/>
</dbReference>
<dbReference type="InterPro" id="IPR013783">
    <property type="entry name" value="Ig-like_fold"/>
</dbReference>
<dbReference type="AlphaFoldDB" id="A0A553QZA2"/>
<evidence type="ECO:0000313" key="15">
    <source>
        <dbReference type="EMBL" id="TRY95136.1"/>
    </source>
</evidence>
<evidence type="ECO:0000313" key="16">
    <source>
        <dbReference type="Proteomes" id="UP000316079"/>
    </source>
</evidence>
<evidence type="ECO:0000256" key="9">
    <source>
        <dbReference type="ARBA" id="ARBA00023180"/>
    </source>
</evidence>
<keyword evidence="7 12" id="KW-0472">Membrane</keyword>
<dbReference type="OrthoDB" id="9394844at2759"/>
<dbReference type="EMBL" id="SRMA01025407">
    <property type="protein sequence ID" value="TRY95136.1"/>
    <property type="molecule type" value="Genomic_DNA"/>
</dbReference>
<dbReference type="PANTHER" id="PTHR11292">
    <property type="entry name" value="T-CELL SURFACE GLYCOPROTEIN CD8 BETA CHAIN"/>
    <property type="match status" value="1"/>
</dbReference>
<feature type="domain" description="Immunoglobulin V-set" evidence="14">
    <location>
        <begin position="38"/>
        <end position="121"/>
    </location>
</feature>
<evidence type="ECO:0000256" key="4">
    <source>
        <dbReference type="ARBA" id="ARBA00022859"/>
    </source>
</evidence>
<dbReference type="GO" id="GO:0016020">
    <property type="term" value="C:membrane"/>
    <property type="evidence" value="ECO:0007669"/>
    <property type="project" value="UniProtKB-SubCell"/>
</dbReference>
<gene>
    <name evidence="15" type="ORF">DNTS_003849</name>
</gene>
<keyword evidence="9" id="KW-0325">Glycoprotein</keyword>
<dbReference type="Pfam" id="PF07686">
    <property type="entry name" value="V-set"/>
    <property type="match status" value="1"/>
</dbReference>
<dbReference type="InterPro" id="IPR036179">
    <property type="entry name" value="Ig-like_dom_sf"/>
</dbReference>
<dbReference type="STRING" id="623744.A0A553QZA2"/>
<keyword evidence="8" id="KW-1015">Disulfide bond</keyword>
<feature type="region of interest" description="Disordered" evidence="11">
    <location>
        <begin position="130"/>
        <end position="149"/>
    </location>
</feature>
<keyword evidence="16" id="KW-1185">Reference proteome</keyword>
<evidence type="ECO:0000256" key="10">
    <source>
        <dbReference type="ARBA" id="ARBA00023319"/>
    </source>
</evidence>
<comment type="caution">
    <text evidence="15">The sequence shown here is derived from an EMBL/GenBank/DDBJ whole genome shotgun (WGS) entry which is preliminary data.</text>
</comment>
<keyword evidence="2 12" id="KW-0812">Transmembrane</keyword>
<protein>
    <recommendedName>
        <fullName evidence="14">Immunoglobulin V-set domain-containing protein</fullName>
    </recommendedName>
</protein>
<dbReference type="Proteomes" id="UP000316079">
    <property type="component" value="Unassembled WGS sequence"/>
</dbReference>
<evidence type="ECO:0000259" key="14">
    <source>
        <dbReference type="Pfam" id="PF07686"/>
    </source>
</evidence>
<evidence type="ECO:0000256" key="1">
    <source>
        <dbReference type="ARBA" id="ARBA00004479"/>
    </source>
</evidence>
<evidence type="ECO:0000256" key="7">
    <source>
        <dbReference type="ARBA" id="ARBA00023136"/>
    </source>
</evidence>
<dbReference type="Gene3D" id="2.60.40.10">
    <property type="entry name" value="Immunoglobulins"/>
    <property type="match status" value="1"/>
</dbReference>
<dbReference type="SUPFAM" id="SSF48726">
    <property type="entry name" value="Immunoglobulin"/>
    <property type="match status" value="1"/>
</dbReference>
<reference evidence="15 16" key="1">
    <citation type="journal article" date="2019" name="Sci. Data">
        <title>Hybrid genome assembly and annotation of Danionella translucida.</title>
        <authorList>
            <person name="Kadobianskyi M."/>
            <person name="Schulze L."/>
            <person name="Schuelke M."/>
            <person name="Judkewitz B."/>
        </authorList>
    </citation>
    <scope>NUCLEOTIDE SEQUENCE [LARGE SCALE GENOMIC DNA]</scope>
    <source>
        <strain evidence="15 16">Bolton</strain>
    </source>
</reference>
<keyword evidence="6" id="KW-1064">Adaptive immunity</keyword>
<evidence type="ECO:0000256" key="2">
    <source>
        <dbReference type="ARBA" id="ARBA00022692"/>
    </source>
</evidence>
<dbReference type="GO" id="GO:0015026">
    <property type="term" value="F:coreceptor activity"/>
    <property type="evidence" value="ECO:0007669"/>
    <property type="project" value="InterPro"/>
</dbReference>
<keyword evidence="10" id="KW-0393">Immunoglobulin domain</keyword>
<evidence type="ECO:0000256" key="12">
    <source>
        <dbReference type="SAM" id="Phobius"/>
    </source>
</evidence>
<keyword evidence="3 13" id="KW-0732">Signal</keyword>
<evidence type="ECO:0000256" key="5">
    <source>
        <dbReference type="ARBA" id="ARBA00022989"/>
    </source>
</evidence>
<sequence>MTLSWMCFCSFIWMAATSLHSIQAKTDIRYPKIKGTETITCDCPDHTCQEVFWYRFLQNTQTLQFLLFVNSAGREQLGDKVNQSRFKGTVTQGFKNSYFLRVSDLQEDDAGLYSCLFKNKHEMPEGAYIKPGENPPTVKPPTVRTERPRNPHCCESSVLWPGVGALLFLAVIIAGTLFYFSRLPKKCRHRFTKTNPWQ</sequence>
<feature type="signal peptide" evidence="13">
    <location>
        <begin position="1"/>
        <end position="24"/>
    </location>
</feature>
<dbReference type="InterPro" id="IPR042414">
    <property type="entry name" value="CD8B"/>
</dbReference>
<keyword evidence="5 12" id="KW-1133">Transmembrane helix</keyword>